<dbReference type="InterPro" id="IPR052341">
    <property type="entry name" value="LOG_family_nucleotidases"/>
</dbReference>
<dbReference type="PANTHER" id="PTHR43393:SF3">
    <property type="entry name" value="LYSINE DECARBOXYLASE-LIKE PROTEIN"/>
    <property type="match status" value="1"/>
</dbReference>
<protein>
    <submittedName>
        <fullName evidence="1">TIGR00725 family protein</fullName>
    </submittedName>
</protein>
<dbReference type="AlphaFoldDB" id="A0A3P3RCI8"/>
<dbReference type="SUPFAM" id="SSF102405">
    <property type="entry name" value="MCP/YpsA-like"/>
    <property type="match status" value="1"/>
</dbReference>
<dbReference type="PANTHER" id="PTHR43393">
    <property type="entry name" value="CYTOKININ RIBOSIDE 5'-MONOPHOSPHATE PHOSPHORIBOHYDROLASE"/>
    <property type="match status" value="1"/>
</dbReference>
<keyword evidence="2" id="KW-1185">Reference proteome</keyword>
<dbReference type="OrthoDB" id="9570at2157"/>
<evidence type="ECO:0000313" key="1">
    <source>
        <dbReference type="EMBL" id="RRJ31176.1"/>
    </source>
</evidence>
<organism evidence="1 2">
    <name type="scientific">Halocatena pleomorpha</name>
    <dbReference type="NCBI Taxonomy" id="1785090"/>
    <lineage>
        <taxon>Archaea</taxon>
        <taxon>Methanobacteriati</taxon>
        <taxon>Methanobacteriota</taxon>
        <taxon>Stenosarchaea group</taxon>
        <taxon>Halobacteria</taxon>
        <taxon>Halobacteriales</taxon>
        <taxon>Natronomonadaceae</taxon>
        <taxon>Halocatena</taxon>
    </lineage>
</organism>
<proteinExistence type="predicted"/>
<dbReference type="RefSeq" id="WP_124954612.1">
    <property type="nucleotide sequence ID" value="NZ_RRCH01000016.1"/>
</dbReference>
<reference evidence="1 2" key="1">
    <citation type="submission" date="2018-11" db="EMBL/GenBank/DDBJ databases">
        <title>Taxonoimc description of Halomarina strain SPP-AMP-1.</title>
        <authorList>
            <person name="Pal Y."/>
            <person name="Srinivasana K."/>
            <person name="Verma A."/>
            <person name="Kumar P."/>
        </authorList>
    </citation>
    <scope>NUCLEOTIDE SEQUENCE [LARGE SCALE GENOMIC DNA]</scope>
    <source>
        <strain evidence="1 2">SPP-AMP-1</strain>
    </source>
</reference>
<dbReference type="EMBL" id="RRCH01000016">
    <property type="protein sequence ID" value="RRJ31176.1"/>
    <property type="molecule type" value="Genomic_DNA"/>
</dbReference>
<dbReference type="NCBIfam" id="TIGR00725">
    <property type="entry name" value="TIGR00725 family protein"/>
    <property type="match status" value="1"/>
</dbReference>
<dbReference type="InterPro" id="IPR005268">
    <property type="entry name" value="CHP00725"/>
</dbReference>
<dbReference type="Proteomes" id="UP000282322">
    <property type="component" value="Unassembled WGS sequence"/>
</dbReference>
<accession>A0A3P3RCI8</accession>
<dbReference type="InterPro" id="IPR041164">
    <property type="entry name" value="LDcluster4"/>
</dbReference>
<dbReference type="Gene3D" id="3.40.50.450">
    <property type="match status" value="1"/>
</dbReference>
<sequence>MRVAVIGGGRVKDETEAYATARTVGRLLAERGHTVVCGGRGGVMEAACRGSAERGGDSIALLPGTDRTQANEYAETVIVTGLGNARNVLVVVNSDAVIAVAGNTGTLSEIGHALDMGRPVAGIDTHDCSSFTGFEAIETPVEAVKSVERRA</sequence>
<evidence type="ECO:0000313" key="2">
    <source>
        <dbReference type="Proteomes" id="UP000282322"/>
    </source>
</evidence>
<gene>
    <name evidence="1" type="ORF">EIK79_08065</name>
</gene>
<comment type="caution">
    <text evidence="1">The sequence shown here is derived from an EMBL/GenBank/DDBJ whole genome shotgun (WGS) entry which is preliminary data.</text>
</comment>
<dbReference type="GO" id="GO:0005829">
    <property type="term" value="C:cytosol"/>
    <property type="evidence" value="ECO:0007669"/>
    <property type="project" value="TreeGrafter"/>
</dbReference>
<name>A0A3P3RCI8_9EURY</name>
<dbReference type="Pfam" id="PF18306">
    <property type="entry name" value="LDcluster4"/>
    <property type="match status" value="1"/>
</dbReference>